<dbReference type="InterPro" id="IPR010730">
    <property type="entry name" value="HET"/>
</dbReference>
<feature type="domain" description="Heterokaryon incompatibility" evidence="1">
    <location>
        <begin position="60"/>
        <end position="209"/>
    </location>
</feature>
<dbReference type="PANTHER" id="PTHR33112:SF16">
    <property type="entry name" value="HETEROKARYON INCOMPATIBILITY DOMAIN-CONTAINING PROTEIN"/>
    <property type="match status" value="1"/>
</dbReference>
<dbReference type="AlphaFoldDB" id="A0A507QYP5"/>
<organism evidence="2 3">
    <name type="scientific">Monascus purpureus</name>
    <name type="common">Red mold</name>
    <name type="synonym">Monascus anka</name>
    <dbReference type="NCBI Taxonomy" id="5098"/>
    <lineage>
        <taxon>Eukaryota</taxon>
        <taxon>Fungi</taxon>
        <taxon>Dikarya</taxon>
        <taxon>Ascomycota</taxon>
        <taxon>Pezizomycotina</taxon>
        <taxon>Eurotiomycetes</taxon>
        <taxon>Eurotiomycetidae</taxon>
        <taxon>Eurotiales</taxon>
        <taxon>Aspergillaceae</taxon>
        <taxon>Monascus</taxon>
    </lineage>
</organism>
<reference evidence="2 3" key="1">
    <citation type="submission" date="2019-06" db="EMBL/GenBank/DDBJ databases">
        <title>Wine fermentation using esterase from Monascus purpureus.</title>
        <authorList>
            <person name="Geng C."/>
            <person name="Zhang Y."/>
        </authorList>
    </citation>
    <scope>NUCLEOTIDE SEQUENCE [LARGE SCALE GENOMIC DNA]</scope>
    <source>
        <strain evidence="2">HQ1</strain>
    </source>
</reference>
<dbReference type="EMBL" id="VIFY01000049">
    <property type="protein sequence ID" value="TQB73162.1"/>
    <property type="molecule type" value="Genomic_DNA"/>
</dbReference>
<name>A0A507QYP5_MONPU</name>
<dbReference type="PANTHER" id="PTHR33112">
    <property type="entry name" value="DOMAIN PROTEIN, PUTATIVE-RELATED"/>
    <property type="match status" value="1"/>
</dbReference>
<comment type="caution">
    <text evidence="2">The sequence shown here is derived from an EMBL/GenBank/DDBJ whole genome shotgun (WGS) entry which is preliminary data.</text>
</comment>
<gene>
    <name evidence="2" type="ORF">MPDQ_006079</name>
</gene>
<accession>A0A507QYP5</accession>
<keyword evidence="3" id="KW-1185">Reference proteome</keyword>
<proteinExistence type="predicted"/>
<protein>
    <recommendedName>
        <fullName evidence="1">Heterokaryon incompatibility domain-containing protein</fullName>
    </recommendedName>
</protein>
<sequence length="502" mass="57116">MARKSLLHRAAQKMKDCQENHTYCHPGGSFFPTRVIDVWADPTRESRVRLHEDKNTIAPYAALSYCWGGPQPLATTSRTYLSHIEHGFEISDTPPTIQDAIATTRTLGLRYLWIDAICIIQDSEADKQHEISHMRSIYKNSYITIVATTTRSVSRSFLDHVAPLRTELRIPTHDHSDAQKRGVLHFRQRLDPTSTLAEDKHRRAWTLQERLLSPRDLIFRDNSLVWQCRENDEMIFGEVHGSQTSGSNQLPLSMLSYNQDSDMPPGIQIRDVERVWGELLSDYGDRDLTNAEDKLIALAGITEEFHRVFEGRYLAGLWERNLPQELVWAIANPQPPMREYTAPSWSWASVKGKVMTFPWMTARDFEVLECQVDLATEQLPFGAVTGGYLKVKGVLKEAKFDIIDQFLLPLLLPKKDQDECVEIGTVLLDALPDEILDGSITAQSRIRKRIWCLQVTWAVGPGSVGMALVPAHDHTFRRIGKFSAPGKKDWFSGSEKQIVIIE</sequence>
<evidence type="ECO:0000313" key="2">
    <source>
        <dbReference type="EMBL" id="TQB73162.1"/>
    </source>
</evidence>
<dbReference type="Proteomes" id="UP000319663">
    <property type="component" value="Unassembled WGS sequence"/>
</dbReference>
<dbReference type="Pfam" id="PF06985">
    <property type="entry name" value="HET"/>
    <property type="match status" value="1"/>
</dbReference>
<dbReference type="STRING" id="5098.A0A507QYP5"/>
<evidence type="ECO:0000313" key="3">
    <source>
        <dbReference type="Proteomes" id="UP000319663"/>
    </source>
</evidence>
<evidence type="ECO:0000259" key="1">
    <source>
        <dbReference type="Pfam" id="PF06985"/>
    </source>
</evidence>